<dbReference type="AlphaFoldDB" id="A0A225V3M0"/>
<dbReference type="Proteomes" id="UP000198211">
    <property type="component" value="Unassembled WGS sequence"/>
</dbReference>
<evidence type="ECO:0000256" key="1">
    <source>
        <dbReference type="SAM" id="MobiDB-lite"/>
    </source>
</evidence>
<feature type="compositionally biased region" description="Basic and acidic residues" evidence="1">
    <location>
        <begin position="130"/>
        <end position="141"/>
    </location>
</feature>
<feature type="region of interest" description="Disordered" evidence="1">
    <location>
        <begin position="92"/>
        <end position="141"/>
    </location>
</feature>
<keyword evidence="3" id="KW-1185">Reference proteome</keyword>
<dbReference type="InterPro" id="IPR043128">
    <property type="entry name" value="Rev_trsase/Diguanyl_cyclase"/>
</dbReference>
<dbReference type="Gene3D" id="3.30.70.270">
    <property type="match status" value="1"/>
</dbReference>
<reference evidence="3" key="1">
    <citation type="submission" date="2017-03" db="EMBL/GenBank/DDBJ databases">
        <title>Phytopthora megakarya and P. palmivora, two closely related causual agents of cacao black pod achieved similar genome size and gene model numbers by different mechanisms.</title>
        <authorList>
            <person name="Ali S."/>
            <person name="Shao J."/>
            <person name="Larry D.J."/>
            <person name="Kronmiller B."/>
            <person name="Shen D."/>
            <person name="Strem M.D."/>
            <person name="Melnick R.L."/>
            <person name="Guiltinan M.J."/>
            <person name="Tyler B.M."/>
            <person name="Meinhardt L.W."/>
            <person name="Bailey B.A."/>
        </authorList>
    </citation>
    <scope>NUCLEOTIDE SEQUENCE [LARGE SCALE GENOMIC DNA]</scope>
    <source>
        <strain evidence="3">zdho120</strain>
    </source>
</reference>
<gene>
    <name evidence="2" type="ORF">PHMEG_00029278</name>
</gene>
<dbReference type="PANTHER" id="PTHR33064">
    <property type="entry name" value="POL PROTEIN"/>
    <property type="match status" value="1"/>
</dbReference>
<comment type="caution">
    <text evidence="2">The sequence shown here is derived from an EMBL/GenBank/DDBJ whole genome shotgun (WGS) entry which is preliminary data.</text>
</comment>
<dbReference type="InterPro" id="IPR043502">
    <property type="entry name" value="DNA/RNA_pol_sf"/>
</dbReference>
<dbReference type="PANTHER" id="PTHR33064:SF37">
    <property type="entry name" value="RIBONUCLEASE H"/>
    <property type="match status" value="1"/>
</dbReference>
<dbReference type="OrthoDB" id="8031008at2759"/>
<accession>A0A225V3M0</accession>
<protein>
    <recommendedName>
        <fullName evidence="4">Reverse transcriptase</fullName>
    </recommendedName>
</protein>
<dbReference type="SUPFAM" id="SSF56672">
    <property type="entry name" value="DNA/RNA polymerases"/>
    <property type="match status" value="2"/>
</dbReference>
<sequence>MPKVEYLDHNVSHNELETNTKDLSAFTDLEFPGFPRDMQTFLGSLNYYSRFIENHALYAYVLYQLREIDYAAMEKGVNRSWIQLALISKPPEPEILTQDPTSSQPPDSDLRSPDLEPSQPDPNLVSWDPTLDRAKVSDPEKDNFAGLDPRWIHAHSSFKMVKEKIATTPILRHFDQNRQAVVVYDQTYYPVIFASPTLKSTELNYGIAEKEVFALLRILDPNYNTSNVLQGRLGQWAALLSPWILEIVKCSKAEDKILDILDASITPRSELDKALISIAPKKEPRRKIQAPTPTPDDDLYVASFDGSVRVKRGTAP</sequence>
<name>A0A225V3M0_9STRA</name>
<evidence type="ECO:0000313" key="2">
    <source>
        <dbReference type="EMBL" id="OWY99683.1"/>
    </source>
</evidence>
<dbReference type="EMBL" id="NBNE01008254">
    <property type="protein sequence ID" value="OWY99683.1"/>
    <property type="molecule type" value="Genomic_DNA"/>
</dbReference>
<organism evidence="2 3">
    <name type="scientific">Phytophthora megakarya</name>
    <dbReference type="NCBI Taxonomy" id="4795"/>
    <lineage>
        <taxon>Eukaryota</taxon>
        <taxon>Sar</taxon>
        <taxon>Stramenopiles</taxon>
        <taxon>Oomycota</taxon>
        <taxon>Peronosporomycetes</taxon>
        <taxon>Peronosporales</taxon>
        <taxon>Peronosporaceae</taxon>
        <taxon>Phytophthora</taxon>
    </lineage>
</organism>
<evidence type="ECO:0008006" key="4">
    <source>
        <dbReference type="Google" id="ProtNLM"/>
    </source>
</evidence>
<dbReference type="InterPro" id="IPR051320">
    <property type="entry name" value="Viral_Replic_Matur_Polypro"/>
</dbReference>
<evidence type="ECO:0000313" key="3">
    <source>
        <dbReference type="Proteomes" id="UP000198211"/>
    </source>
</evidence>
<proteinExistence type="predicted"/>